<dbReference type="PROSITE" id="PS51257">
    <property type="entry name" value="PROKAR_LIPOPROTEIN"/>
    <property type="match status" value="1"/>
</dbReference>
<evidence type="ECO:0000313" key="2">
    <source>
        <dbReference type="EMBL" id="KAA9135123.1"/>
    </source>
</evidence>
<evidence type="ECO:0008006" key="4">
    <source>
        <dbReference type="Google" id="ProtNLM"/>
    </source>
</evidence>
<feature type="chain" id="PRO_5039106310" description="Peptidylprolyl isomerase" evidence="1">
    <location>
        <begin position="20"/>
        <end position="306"/>
    </location>
</feature>
<dbReference type="Proteomes" id="UP000326838">
    <property type="component" value="Unassembled WGS sequence"/>
</dbReference>
<dbReference type="AlphaFoldDB" id="A0A5N0TJ13"/>
<keyword evidence="1" id="KW-0732">Signal</keyword>
<dbReference type="EMBL" id="VYUY01000006">
    <property type="protein sequence ID" value="KAA9135123.1"/>
    <property type="molecule type" value="Genomic_DNA"/>
</dbReference>
<evidence type="ECO:0000313" key="3">
    <source>
        <dbReference type="Proteomes" id="UP000326838"/>
    </source>
</evidence>
<dbReference type="RefSeq" id="WP_150892478.1">
    <property type="nucleotide sequence ID" value="NZ_VYUY01000006.1"/>
</dbReference>
<gene>
    <name evidence="2" type="ORF">F6B40_05460</name>
</gene>
<protein>
    <recommendedName>
        <fullName evidence="4">Peptidylprolyl isomerase</fullName>
    </recommendedName>
</protein>
<evidence type="ECO:0000256" key="1">
    <source>
        <dbReference type="SAM" id="SignalP"/>
    </source>
</evidence>
<sequence length="306" mass="31071">MRRLPAAVAALGLVSVALVGCSSVQTPTCDRQTVPGNLANLISVSGEGESVPDVSVPTPFTSDGLRYADFVTGEGTQVVDANQLVDIGITLVDGETGRTLVTQGYDGEAAVGTVALWDSSVPGLADALLCAGEGSRIVVSFSPEQLADAVPVAKAGGGSVVAVVDLQKVYLSAANGADQFNESHGLPSVVRDPAGRPGITIPDAAAPTEPVVQVLKKGEGPALAPGDVARLNYLSVDWVTERVSQTTWDDSPQPLPITEGEDVIVNALIGQPVGSQLMIIVPNGEGADAGADVYVIDILGVDSPAG</sequence>
<reference evidence="3" key="1">
    <citation type="submission" date="2019-09" db="EMBL/GenBank/DDBJ databases">
        <title>Mumia zhuanghuii sp. nov. isolated from the intestinal contents of plateau pika (Ochotona curzoniae) in the Qinghai-Tibet plateau of China.</title>
        <authorList>
            <person name="Tian Z."/>
        </authorList>
    </citation>
    <scope>NUCLEOTIDE SEQUENCE [LARGE SCALE GENOMIC DNA]</scope>
    <source>
        <strain evidence="3">L-033</strain>
    </source>
</reference>
<feature type="signal peptide" evidence="1">
    <location>
        <begin position="1"/>
        <end position="19"/>
    </location>
</feature>
<comment type="caution">
    <text evidence="2">The sequence shown here is derived from an EMBL/GenBank/DDBJ whole genome shotgun (WGS) entry which is preliminary data.</text>
</comment>
<name>A0A5N0TJ13_9MICO</name>
<accession>A0A5N0TJ13</accession>
<proteinExistence type="predicted"/>
<keyword evidence="3" id="KW-1185">Reference proteome</keyword>
<organism evidence="2 3">
    <name type="scientific">Microbacterium caowuchunii</name>
    <dbReference type="NCBI Taxonomy" id="2614638"/>
    <lineage>
        <taxon>Bacteria</taxon>
        <taxon>Bacillati</taxon>
        <taxon>Actinomycetota</taxon>
        <taxon>Actinomycetes</taxon>
        <taxon>Micrococcales</taxon>
        <taxon>Microbacteriaceae</taxon>
        <taxon>Microbacterium</taxon>
    </lineage>
</organism>